<evidence type="ECO:0000313" key="3">
    <source>
        <dbReference type="EMBL" id="QEA33147.1"/>
    </source>
</evidence>
<dbReference type="RefSeq" id="WP_147000360.1">
    <property type="nucleotide sequence ID" value="NZ_CP042374.1"/>
</dbReference>
<evidence type="ECO:0000259" key="2">
    <source>
        <dbReference type="SMART" id="SM00278"/>
    </source>
</evidence>
<dbReference type="InterPro" id="IPR003583">
    <property type="entry name" value="Hlx-hairpin-Hlx_DNA-bd_motif"/>
</dbReference>
<dbReference type="Gene3D" id="1.10.150.280">
    <property type="entry name" value="AF1531-like domain"/>
    <property type="match status" value="1"/>
</dbReference>
<dbReference type="InterPro" id="IPR004509">
    <property type="entry name" value="Competence_ComEA_HhH"/>
</dbReference>
<reference evidence="3 4" key="1">
    <citation type="submission" date="2019-06" db="EMBL/GenBank/DDBJ databases">
        <title>Genome analyses of bacteria isolated from kimchi.</title>
        <authorList>
            <person name="Lee S."/>
            <person name="Ahn S."/>
            <person name="Roh S."/>
        </authorList>
    </citation>
    <scope>NUCLEOTIDE SEQUENCE [LARGE SCALE GENOMIC DNA]</scope>
    <source>
        <strain evidence="3 4">CBA3620</strain>
    </source>
</reference>
<keyword evidence="1" id="KW-0472">Membrane</keyword>
<dbReference type="PANTHER" id="PTHR21180:SF32">
    <property type="entry name" value="ENDONUCLEASE_EXONUCLEASE_PHOSPHATASE FAMILY DOMAIN-CONTAINING PROTEIN 1"/>
    <property type="match status" value="1"/>
</dbReference>
<accession>A0AAE6IKG6</accession>
<protein>
    <submittedName>
        <fullName evidence="3">Transporter</fullName>
    </submittedName>
</protein>
<dbReference type="SUPFAM" id="SSF47781">
    <property type="entry name" value="RuvA domain 2-like"/>
    <property type="match status" value="1"/>
</dbReference>
<dbReference type="GO" id="GO:0015628">
    <property type="term" value="P:protein secretion by the type II secretion system"/>
    <property type="evidence" value="ECO:0007669"/>
    <property type="project" value="TreeGrafter"/>
</dbReference>
<gene>
    <name evidence="3" type="ORF">FGL89_02780</name>
</gene>
<dbReference type="Pfam" id="PF10531">
    <property type="entry name" value="SLBB"/>
    <property type="match status" value="1"/>
</dbReference>
<organism evidence="3 4">
    <name type="scientific">Leuconostoc carnosum</name>
    <dbReference type="NCBI Taxonomy" id="1252"/>
    <lineage>
        <taxon>Bacteria</taxon>
        <taxon>Bacillati</taxon>
        <taxon>Bacillota</taxon>
        <taxon>Bacilli</taxon>
        <taxon>Lactobacillales</taxon>
        <taxon>Lactobacillaceae</taxon>
        <taxon>Leuconostoc</taxon>
    </lineage>
</organism>
<keyword evidence="1" id="KW-1133">Transmembrane helix</keyword>
<dbReference type="InterPro" id="IPR051675">
    <property type="entry name" value="Endo/Exo/Phosphatase_dom_1"/>
</dbReference>
<dbReference type="Proteomes" id="UP000321332">
    <property type="component" value="Chromosome"/>
</dbReference>
<feature type="domain" description="Helix-hairpin-helix DNA-binding motif class 1" evidence="2">
    <location>
        <begin position="159"/>
        <end position="178"/>
    </location>
</feature>
<dbReference type="NCBIfam" id="TIGR00426">
    <property type="entry name" value="competence protein ComEA helix-hairpin-helix repeat region"/>
    <property type="match status" value="1"/>
</dbReference>
<feature type="domain" description="Helix-hairpin-helix DNA-binding motif class 1" evidence="2">
    <location>
        <begin position="189"/>
        <end position="208"/>
    </location>
</feature>
<feature type="transmembrane region" description="Helical" evidence="1">
    <location>
        <begin position="12"/>
        <end position="34"/>
    </location>
</feature>
<dbReference type="GO" id="GO:0003677">
    <property type="term" value="F:DNA binding"/>
    <property type="evidence" value="ECO:0007669"/>
    <property type="project" value="InterPro"/>
</dbReference>
<dbReference type="GO" id="GO:0006281">
    <property type="term" value="P:DNA repair"/>
    <property type="evidence" value="ECO:0007669"/>
    <property type="project" value="InterPro"/>
</dbReference>
<dbReference type="SMART" id="SM00278">
    <property type="entry name" value="HhH1"/>
    <property type="match status" value="2"/>
</dbReference>
<dbReference type="AlphaFoldDB" id="A0AAE6IKG6"/>
<proteinExistence type="predicted"/>
<dbReference type="Pfam" id="PF12836">
    <property type="entry name" value="HHH_3"/>
    <property type="match status" value="1"/>
</dbReference>
<dbReference type="GO" id="GO:0015627">
    <property type="term" value="C:type II protein secretion system complex"/>
    <property type="evidence" value="ECO:0007669"/>
    <property type="project" value="TreeGrafter"/>
</dbReference>
<name>A0AAE6IKG6_LEUCA</name>
<evidence type="ECO:0000313" key="4">
    <source>
        <dbReference type="Proteomes" id="UP000321332"/>
    </source>
</evidence>
<sequence length="211" mass="22678">MMDTFDVIKNKLADYKILIAIVFVILVSGIFLLVHTRTEDTPVAAYSAKAVSSGSDAVSSTSSTVKSTTAIMVDIKGAVKTPGVYDIIDNPRVQTLIARSGGVTAQADINQVNLAQKLTDGQMIYIPVKGERLPNHSTANTPNTNSNQTQVNLNTATIEELQTLEGVGAKKAEQIIAYRDEHGGFKSIEEIKQVAGVGDKRFEAIQDKITV</sequence>
<dbReference type="EMBL" id="CP042374">
    <property type="protein sequence ID" value="QEA33147.1"/>
    <property type="molecule type" value="Genomic_DNA"/>
</dbReference>
<dbReference type="GeneID" id="61186654"/>
<dbReference type="InterPro" id="IPR010994">
    <property type="entry name" value="RuvA_2-like"/>
</dbReference>
<dbReference type="PANTHER" id="PTHR21180">
    <property type="entry name" value="ENDONUCLEASE/EXONUCLEASE/PHOSPHATASE FAMILY DOMAIN-CONTAINING PROTEIN 1"/>
    <property type="match status" value="1"/>
</dbReference>
<keyword evidence="1" id="KW-0812">Transmembrane</keyword>
<evidence type="ECO:0000256" key="1">
    <source>
        <dbReference type="SAM" id="Phobius"/>
    </source>
</evidence>
<dbReference type="InterPro" id="IPR019554">
    <property type="entry name" value="Soluble_ligand-bd"/>
</dbReference>